<proteinExistence type="predicted"/>
<comment type="caution">
    <text evidence="2">The sequence shown here is derived from an EMBL/GenBank/DDBJ whole genome shotgun (WGS) entry which is preliminary data.</text>
</comment>
<feature type="domain" description="Aminotransferase-like plant mobile" evidence="1">
    <location>
        <begin position="136"/>
        <end position="233"/>
    </location>
</feature>
<evidence type="ECO:0000313" key="2">
    <source>
        <dbReference type="EMBL" id="KAA0034940.1"/>
    </source>
</evidence>
<sequence length="280" mass="32801">MNYKDFIEDYYKLSTYVSCYFPQFQPVPHEDYWITPVMPVLHPDPSLLRKPGRPKSSRYYNEMDRREPSSQVQCGFSGQRGPIDFNVLYDQSFHRSSIMWDDTTVGELGCIRREAEVQRNIPLHCNILPLLQVSRFYGVARLGFIQLDWHLITAFVERWRLETHTFHIPTGECTITLQDVEVLLGIHVDGEPVISQMHEDWTSLCHMLLSVVPPANKIKGSRLNLTWLASQFPRLDDDAEEEIVIYMRRVDTRGVERAWHGCIDNYAKHRSEMFVTLLIR</sequence>
<evidence type="ECO:0000313" key="5">
    <source>
        <dbReference type="Proteomes" id="UP000321947"/>
    </source>
</evidence>
<protein>
    <submittedName>
        <fullName evidence="2">Serine/threonine-protein phosphatase 7 long form-like protein</fullName>
    </submittedName>
</protein>
<evidence type="ECO:0000313" key="4">
    <source>
        <dbReference type="Proteomes" id="UP000321393"/>
    </source>
</evidence>
<reference evidence="4 5" key="1">
    <citation type="submission" date="2019-08" db="EMBL/GenBank/DDBJ databases">
        <title>Draft genome sequences of two oriental melons (Cucumis melo L. var makuwa).</title>
        <authorList>
            <person name="Kwon S.-Y."/>
        </authorList>
    </citation>
    <scope>NUCLEOTIDE SEQUENCE [LARGE SCALE GENOMIC DNA]</scope>
    <source>
        <strain evidence="5">cv. Chang Bougi</strain>
        <strain evidence="4">cv. SW 3</strain>
        <tissue evidence="2">Leaf</tissue>
    </source>
</reference>
<name>A0A5A7SVE8_CUCMM</name>
<evidence type="ECO:0000259" key="1">
    <source>
        <dbReference type="Pfam" id="PF10536"/>
    </source>
</evidence>
<dbReference type="PANTHER" id="PTHR46033:SF8">
    <property type="entry name" value="PROTEIN MAINTENANCE OF MERISTEMS-LIKE"/>
    <property type="match status" value="1"/>
</dbReference>
<dbReference type="Pfam" id="PF10536">
    <property type="entry name" value="PMD"/>
    <property type="match status" value="1"/>
</dbReference>
<dbReference type="InterPro" id="IPR044824">
    <property type="entry name" value="MAIN-like"/>
</dbReference>
<dbReference type="Proteomes" id="UP000321947">
    <property type="component" value="Unassembled WGS sequence"/>
</dbReference>
<gene>
    <name evidence="3" type="ORF">E5676_scaffold1199G00030</name>
    <name evidence="2" type="ORF">E6C27_scaffold434G00030</name>
</gene>
<dbReference type="Proteomes" id="UP000321393">
    <property type="component" value="Unassembled WGS sequence"/>
</dbReference>
<dbReference type="EMBL" id="SSTE01020217">
    <property type="protein sequence ID" value="KAA0034940.1"/>
    <property type="molecule type" value="Genomic_DNA"/>
</dbReference>
<dbReference type="GO" id="GO:0010073">
    <property type="term" value="P:meristem maintenance"/>
    <property type="evidence" value="ECO:0007669"/>
    <property type="project" value="InterPro"/>
</dbReference>
<organism evidence="2 4">
    <name type="scientific">Cucumis melo var. makuwa</name>
    <name type="common">Oriental melon</name>
    <dbReference type="NCBI Taxonomy" id="1194695"/>
    <lineage>
        <taxon>Eukaryota</taxon>
        <taxon>Viridiplantae</taxon>
        <taxon>Streptophyta</taxon>
        <taxon>Embryophyta</taxon>
        <taxon>Tracheophyta</taxon>
        <taxon>Spermatophyta</taxon>
        <taxon>Magnoliopsida</taxon>
        <taxon>eudicotyledons</taxon>
        <taxon>Gunneridae</taxon>
        <taxon>Pentapetalae</taxon>
        <taxon>rosids</taxon>
        <taxon>fabids</taxon>
        <taxon>Cucurbitales</taxon>
        <taxon>Cucurbitaceae</taxon>
        <taxon>Benincaseae</taxon>
        <taxon>Cucumis</taxon>
    </lineage>
</organism>
<accession>A0A5A7SVE8</accession>
<dbReference type="AlphaFoldDB" id="A0A5A7SVE8"/>
<dbReference type="InterPro" id="IPR019557">
    <property type="entry name" value="AminoTfrase-like_pln_mobile"/>
</dbReference>
<dbReference type="OrthoDB" id="1871193at2759"/>
<dbReference type="EMBL" id="SSTD01005761">
    <property type="protein sequence ID" value="TYK21295.1"/>
    <property type="molecule type" value="Genomic_DNA"/>
</dbReference>
<dbReference type="PANTHER" id="PTHR46033">
    <property type="entry name" value="PROTEIN MAIN-LIKE 2"/>
    <property type="match status" value="1"/>
</dbReference>
<evidence type="ECO:0000313" key="3">
    <source>
        <dbReference type="EMBL" id="TYK21295.1"/>
    </source>
</evidence>